<dbReference type="RefSeq" id="XP_062642549.1">
    <property type="nucleotide sequence ID" value="XM_062786845.1"/>
</dbReference>
<gene>
    <name evidence="1" type="ORF">N657DRAFT_328274</name>
</gene>
<reference evidence="1" key="1">
    <citation type="journal article" date="2023" name="Mol. Phylogenet. Evol.">
        <title>Genome-scale phylogeny and comparative genomics of the fungal order Sordariales.</title>
        <authorList>
            <person name="Hensen N."/>
            <person name="Bonometti L."/>
            <person name="Westerberg I."/>
            <person name="Brannstrom I.O."/>
            <person name="Guillou S."/>
            <person name="Cros-Aarteil S."/>
            <person name="Calhoun S."/>
            <person name="Haridas S."/>
            <person name="Kuo A."/>
            <person name="Mondo S."/>
            <person name="Pangilinan J."/>
            <person name="Riley R."/>
            <person name="LaButti K."/>
            <person name="Andreopoulos B."/>
            <person name="Lipzen A."/>
            <person name="Chen C."/>
            <person name="Yan M."/>
            <person name="Daum C."/>
            <person name="Ng V."/>
            <person name="Clum A."/>
            <person name="Steindorff A."/>
            <person name="Ohm R.A."/>
            <person name="Martin F."/>
            <person name="Silar P."/>
            <person name="Natvig D.O."/>
            <person name="Lalanne C."/>
            <person name="Gautier V."/>
            <person name="Ament-Velasquez S.L."/>
            <person name="Kruys A."/>
            <person name="Hutchinson M.I."/>
            <person name="Powell A.J."/>
            <person name="Barry K."/>
            <person name="Miller A.N."/>
            <person name="Grigoriev I.V."/>
            <person name="Debuchy R."/>
            <person name="Gladieux P."/>
            <person name="Hiltunen Thoren M."/>
            <person name="Johannesson H."/>
        </authorList>
    </citation>
    <scope>NUCLEOTIDE SEQUENCE</scope>
    <source>
        <strain evidence="1">CBS 731.68</strain>
    </source>
</reference>
<comment type="caution">
    <text evidence="1">The sequence shown here is derived from an EMBL/GenBank/DDBJ whole genome shotgun (WGS) entry which is preliminary data.</text>
</comment>
<organism evidence="1 2">
    <name type="scientific">Parathielavia appendiculata</name>
    <dbReference type="NCBI Taxonomy" id="2587402"/>
    <lineage>
        <taxon>Eukaryota</taxon>
        <taxon>Fungi</taxon>
        <taxon>Dikarya</taxon>
        <taxon>Ascomycota</taxon>
        <taxon>Pezizomycotina</taxon>
        <taxon>Sordariomycetes</taxon>
        <taxon>Sordariomycetidae</taxon>
        <taxon>Sordariales</taxon>
        <taxon>Chaetomiaceae</taxon>
        <taxon>Parathielavia</taxon>
    </lineage>
</organism>
<proteinExistence type="predicted"/>
<dbReference type="AlphaFoldDB" id="A0AAN6YYG4"/>
<evidence type="ECO:0000313" key="2">
    <source>
        <dbReference type="Proteomes" id="UP001302602"/>
    </source>
</evidence>
<dbReference type="EMBL" id="MU853260">
    <property type="protein sequence ID" value="KAK4118776.1"/>
    <property type="molecule type" value="Genomic_DNA"/>
</dbReference>
<dbReference type="GeneID" id="87823615"/>
<sequence length="144" mass="15329">MLGILIVQKSGVFCRAQKPVSFLTLTKARAIPAVSLLEPNRRSGGGQLNCGAEKSCIDRPHSRASTTCKCSSICARTVFGCNRLFPLGIVKLSRDLNSAAEFSSSAFNCRSGLRKTRILLTVGVAANTPFTSENPDGSFAVVPH</sequence>
<evidence type="ECO:0000313" key="1">
    <source>
        <dbReference type="EMBL" id="KAK4118776.1"/>
    </source>
</evidence>
<accession>A0AAN6YYG4</accession>
<name>A0AAN6YYG4_9PEZI</name>
<reference evidence="1" key="2">
    <citation type="submission" date="2023-05" db="EMBL/GenBank/DDBJ databases">
        <authorList>
            <consortium name="Lawrence Berkeley National Laboratory"/>
            <person name="Steindorff A."/>
            <person name="Hensen N."/>
            <person name="Bonometti L."/>
            <person name="Westerberg I."/>
            <person name="Brannstrom I.O."/>
            <person name="Guillou S."/>
            <person name="Cros-Aarteil S."/>
            <person name="Calhoun S."/>
            <person name="Haridas S."/>
            <person name="Kuo A."/>
            <person name="Mondo S."/>
            <person name="Pangilinan J."/>
            <person name="Riley R."/>
            <person name="Labutti K."/>
            <person name="Andreopoulos B."/>
            <person name="Lipzen A."/>
            <person name="Chen C."/>
            <person name="Yanf M."/>
            <person name="Daum C."/>
            <person name="Ng V."/>
            <person name="Clum A."/>
            <person name="Ohm R."/>
            <person name="Martin F."/>
            <person name="Silar P."/>
            <person name="Natvig D."/>
            <person name="Lalanne C."/>
            <person name="Gautier V."/>
            <person name="Ament-Velasquez S.L."/>
            <person name="Kruys A."/>
            <person name="Hutchinson M.I."/>
            <person name="Powell A.J."/>
            <person name="Barry K."/>
            <person name="Miller A.N."/>
            <person name="Grigoriev I.V."/>
            <person name="Debuchy R."/>
            <person name="Gladieux P."/>
            <person name="Thoren M.H."/>
            <person name="Johannesson H."/>
        </authorList>
    </citation>
    <scope>NUCLEOTIDE SEQUENCE</scope>
    <source>
        <strain evidence="1">CBS 731.68</strain>
    </source>
</reference>
<keyword evidence="2" id="KW-1185">Reference proteome</keyword>
<protein>
    <submittedName>
        <fullName evidence="1">Uncharacterized protein</fullName>
    </submittedName>
</protein>
<dbReference type="Proteomes" id="UP001302602">
    <property type="component" value="Unassembled WGS sequence"/>
</dbReference>